<dbReference type="PROSITE" id="PS00216">
    <property type="entry name" value="SUGAR_TRANSPORT_1"/>
    <property type="match status" value="1"/>
</dbReference>
<feature type="transmembrane region" description="Helical" evidence="6">
    <location>
        <begin position="283"/>
        <end position="306"/>
    </location>
</feature>
<gene>
    <name evidence="8" type="ORF">B5P24_04480</name>
</gene>
<dbReference type="PANTHER" id="PTHR23528:SF1">
    <property type="entry name" value="MAJOR FACILITATOR SUPERFAMILY (MFS) PROFILE DOMAIN-CONTAINING PROTEIN"/>
    <property type="match status" value="1"/>
</dbReference>
<dbReference type="PROSITE" id="PS50850">
    <property type="entry name" value="MFS"/>
    <property type="match status" value="1"/>
</dbReference>
<feature type="transmembrane region" description="Helical" evidence="6">
    <location>
        <begin position="197"/>
        <end position="215"/>
    </location>
</feature>
<dbReference type="Gene3D" id="1.20.1250.20">
    <property type="entry name" value="MFS general substrate transporter like domains"/>
    <property type="match status" value="2"/>
</dbReference>
<reference evidence="8" key="1">
    <citation type="submission" date="2017-08" db="EMBL/GenBank/DDBJ databases">
        <title>Genomes of multiple Clavibacter strains from different subspecies.</title>
        <authorList>
            <person name="Yuan X.-K."/>
            <person name="Li X.-S."/>
            <person name="Nie J."/>
            <person name="De Boer S.H."/>
        </authorList>
    </citation>
    <scope>NUCLEOTIDE SEQUENCE [LARGE SCALE GENOMIC DNA]</scope>
    <source>
        <strain evidence="8">ATCC 33566</strain>
    </source>
</reference>
<evidence type="ECO:0000256" key="4">
    <source>
        <dbReference type="ARBA" id="ARBA00023136"/>
    </source>
</evidence>
<feature type="transmembrane region" description="Helical" evidence="6">
    <location>
        <begin position="33"/>
        <end position="52"/>
    </location>
</feature>
<feature type="transmembrane region" description="Helical" evidence="6">
    <location>
        <begin position="132"/>
        <end position="156"/>
    </location>
</feature>
<feature type="transmembrane region" description="Helical" evidence="6">
    <location>
        <begin position="168"/>
        <end position="191"/>
    </location>
</feature>
<dbReference type="Proteomes" id="UP000215316">
    <property type="component" value="Unassembled WGS sequence"/>
</dbReference>
<dbReference type="RefSeq" id="WP_094126753.1">
    <property type="nucleotide sequence ID" value="NZ_CP040788.1"/>
</dbReference>
<evidence type="ECO:0000259" key="7">
    <source>
        <dbReference type="PROSITE" id="PS50850"/>
    </source>
</evidence>
<evidence type="ECO:0000256" key="2">
    <source>
        <dbReference type="ARBA" id="ARBA00022692"/>
    </source>
</evidence>
<evidence type="ECO:0000256" key="6">
    <source>
        <dbReference type="SAM" id="Phobius"/>
    </source>
</evidence>
<organism evidence="8 9">
    <name type="scientific">Clavibacter tessellarius</name>
    <dbReference type="NCBI Taxonomy" id="31965"/>
    <lineage>
        <taxon>Bacteria</taxon>
        <taxon>Bacillati</taxon>
        <taxon>Actinomycetota</taxon>
        <taxon>Actinomycetes</taxon>
        <taxon>Micrococcales</taxon>
        <taxon>Microbacteriaceae</taxon>
        <taxon>Clavibacter</taxon>
    </lineage>
</organism>
<protein>
    <recommendedName>
        <fullName evidence="7">Major facilitator superfamily (MFS) profile domain-containing protein</fullName>
    </recommendedName>
</protein>
<evidence type="ECO:0000256" key="1">
    <source>
        <dbReference type="ARBA" id="ARBA00004651"/>
    </source>
</evidence>
<dbReference type="InterPro" id="IPR036259">
    <property type="entry name" value="MFS_trans_sf"/>
</dbReference>
<accession>A0A225CEZ0</accession>
<keyword evidence="9" id="KW-1185">Reference proteome</keyword>
<name>A0A225CEZ0_9MICO</name>
<feature type="domain" description="Major facilitator superfamily (MFS) profile" evidence="7">
    <location>
        <begin position="246"/>
        <end position="431"/>
    </location>
</feature>
<dbReference type="GO" id="GO:0005886">
    <property type="term" value="C:plasma membrane"/>
    <property type="evidence" value="ECO:0007669"/>
    <property type="project" value="UniProtKB-SubCell"/>
</dbReference>
<dbReference type="InterPro" id="IPR005829">
    <property type="entry name" value="Sugar_transporter_CS"/>
</dbReference>
<dbReference type="EMBL" id="MZMQ01000001">
    <property type="protein sequence ID" value="OQJ62315.1"/>
    <property type="molecule type" value="Genomic_DNA"/>
</dbReference>
<keyword evidence="3 6" id="KW-1133">Transmembrane helix</keyword>
<evidence type="ECO:0000313" key="8">
    <source>
        <dbReference type="EMBL" id="OQJ62315.1"/>
    </source>
</evidence>
<proteinExistence type="predicted"/>
<comment type="subcellular location">
    <subcellularLocation>
        <location evidence="1">Cell membrane</location>
        <topology evidence="1">Multi-pass membrane protein</topology>
    </subcellularLocation>
</comment>
<evidence type="ECO:0000313" key="9">
    <source>
        <dbReference type="Proteomes" id="UP000215316"/>
    </source>
</evidence>
<feature type="region of interest" description="Disordered" evidence="5">
    <location>
        <begin position="1"/>
        <end position="27"/>
    </location>
</feature>
<evidence type="ECO:0000256" key="3">
    <source>
        <dbReference type="ARBA" id="ARBA00022989"/>
    </source>
</evidence>
<keyword evidence="4 6" id="KW-0472">Membrane</keyword>
<dbReference type="PANTHER" id="PTHR23528">
    <property type="match status" value="1"/>
</dbReference>
<dbReference type="Pfam" id="PF07690">
    <property type="entry name" value="MFS_1"/>
    <property type="match status" value="2"/>
</dbReference>
<evidence type="ECO:0000256" key="5">
    <source>
        <dbReference type="SAM" id="MobiDB-lite"/>
    </source>
</evidence>
<feature type="transmembrane region" description="Helical" evidence="6">
    <location>
        <begin position="318"/>
        <end position="337"/>
    </location>
</feature>
<feature type="transmembrane region" description="Helical" evidence="6">
    <location>
        <begin position="107"/>
        <end position="126"/>
    </location>
</feature>
<keyword evidence="2 6" id="KW-0812">Transmembrane</keyword>
<dbReference type="GO" id="GO:0022857">
    <property type="term" value="F:transmembrane transporter activity"/>
    <property type="evidence" value="ECO:0007669"/>
    <property type="project" value="InterPro"/>
</dbReference>
<dbReference type="InterPro" id="IPR020846">
    <property type="entry name" value="MFS_dom"/>
</dbReference>
<dbReference type="InterPro" id="IPR011701">
    <property type="entry name" value="MFS"/>
</dbReference>
<dbReference type="OrthoDB" id="7584869at2"/>
<dbReference type="SUPFAM" id="SSF103473">
    <property type="entry name" value="MFS general substrate transporter"/>
    <property type="match status" value="1"/>
</dbReference>
<feature type="transmembrane region" description="Helical" evidence="6">
    <location>
        <begin position="72"/>
        <end position="95"/>
    </location>
</feature>
<comment type="caution">
    <text evidence="8">The sequence shown here is derived from an EMBL/GenBank/DDBJ whole genome shotgun (WGS) entry which is preliminary data.</text>
</comment>
<dbReference type="AlphaFoldDB" id="A0A225CEZ0"/>
<sequence length="431" mass="44976">MSAHHPPRSAGHAPDTTSITTDPHDGRTTFRPVRLGIALFVGAALWIGPFFANNAVLLPARLEQIAPDEKVGLIALLAITGSIVAMLSNIVFGALSDLTRSRIGRRAPWMVLGSIGASASLFAMQAADTPGLVVATWMAFQLFLNAIAAPLLAMLADRIPAARRGTYSAVYGVGLLLGVHGSQIVASGFVADPVAGMLVFAVLVLVAGPVVALIAPEKSNRDVPREAFSPRMLLQSFSFPRHGARDYYLALSGKLLFVLGTYSLTGYQLYILTDHMGQTTEQAGGIIALMATIQLVTSLFFGAVSGPLSDRLGRRKPLVIASAFLVATASLFPFFVAQPWTMLVYALIAGIGTGVYNSVDQALNTEVLPDADNAAKDLGILNMANTGGQILGPGVTSGIVGATGGYGPVFIAATGIVAASALLIKPIRSVR</sequence>
<feature type="transmembrane region" description="Helical" evidence="6">
    <location>
        <begin position="247"/>
        <end position="271"/>
    </location>
</feature>
<feature type="transmembrane region" description="Helical" evidence="6">
    <location>
        <begin position="405"/>
        <end position="424"/>
    </location>
</feature>